<dbReference type="AlphaFoldDB" id="A0A9P7YH83"/>
<organism evidence="9 10">
    <name type="scientific">Amylocarpus encephaloides</name>
    <dbReference type="NCBI Taxonomy" id="45428"/>
    <lineage>
        <taxon>Eukaryota</taxon>
        <taxon>Fungi</taxon>
        <taxon>Dikarya</taxon>
        <taxon>Ascomycota</taxon>
        <taxon>Pezizomycotina</taxon>
        <taxon>Leotiomycetes</taxon>
        <taxon>Helotiales</taxon>
        <taxon>Helotiales incertae sedis</taxon>
        <taxon>Amylocarpus</taxon>
    </lineage>
</organism>
<gene>
    <name evidence="9" type="ORF">BJ875DRAFT_426446</name>
</gene>
<evidence type="ECO:0000313" key="10">
    <source>
        <dbReference type="Proteomes" id="UP000824998"/>
    </source>
</evidence>
<evidence type="ECO:0000256" key="5">
    <source>
        <dbReference type="PROSITE-ProRule" id="PRU00266"/>
    </source>
</evidence>
<evidence type="ECO:0000313" key="9">
    <source>
        <dbReference type="EMBL" id="KAG9233132.1"/>
    </source>
</evidence>
<dbReference type="GO" id="GO:0003723">
    <property type="term" value="F:RNA binding"/>
    <property type="evidence" value="ECO:0007669"/>
    <property type="project" value="UniProtKB-UniRule"/>
</dbReference>
<dbReference type="GO" id="GO:0006364">
    <property type="term" value="P:rRNA processing"/>
    <property type="evidence" value="ECO:0007669"/>
    <property type="project" value="TreeGrafter"/>
</dbReference>
<dbReference type="GO" id="GO:0034475">
    <property type="term" value="P:U4 snRNA 3'-end processing"/>
    <property type="evidence" value="ECO:0007669"/>
    <property type="project" value="TreeGrafter"/>
</dbReference>
<dbReference type="PANTHER" id="PTHR11207:SF0">
    <property type="entry name" value="RIBONUCLEASE 3"/>
    <property type="match status" value="1"/>
</dbReference>
<dbReference type="PANTHER" id="PTHR11207">
    <property type="entry name" value="RIBONUCLEASE III"/>
    <property type="match status" value="1"/>
</dbReference>
<reference evidence="9" key="1">
    <citation type="journal article" date="2021" name="IMA Fungus">
        <title>Genomic characterization of three marine fungi, including Emericellopsis atlantica sp. nov. with signatures of a generalist lifestyle and marine biomass degradation.</title>
        <authorList>
            <person name="Hagestad O.C."/>
            <person name="Hou L."/>
            <person name="Andersen J.H."/>
            <person name="Hansen E.H."/>
            <person name="Altermark B."/>
            <person name="Li C."/>
            <person name="Kuhnert E."/>
            <person name="Cox R.J."/>
            <person name="Crous P.W."/>
            <person name="Spatafora J.W."/>
            <person name="Lail K."/>
            <person name="Amirebrahimi M."/>
            <person name="Lipzen A."/>
            <person name="Pangilinan J."/>
            <person name="Andreopoulos W."/>
            <person name="Hayes R.D."/>
            <person name="Ng V."/>
            <person name="Grigoriev I.V."/>
            <person name="Jackson S.A."/>
            <person name="Sutton T.D.S."/>
            <person name="Dobson A.D.W."/>
            <person name="Rama T."/>
        </authorList>
    </citation>
    <scope>NUCLEOTIDE SEQUENCE</scope>
    <source>
        <strain evidence="9">TRa018bII</strain>
    </source>
</reference>
<dbReference type="OrthoDB" id="2392202at2759"/>
<dbReference type="InterPro" id="IPR036389">
    <property type="entry name" value="RNase_III_sf"/>
</dbReference>
<dbReference type="GO" id="GO:0006369">
    <property type="term" value="P:termination of RNA polymerase II transcription"/>
    <property type="evidence" value="ECO:0007669"/>
    <property type="project" value="TreeGrafter"/>
</dbReference>
<sequence length="416" mass="46954">MEGIQTKKRSRFLAEPGTEIQEPKRRRQNNDGEEQRNVNEEQNPAQNSPALTAITKLLQALDEAIKASEASNETPFIDDESLKQCVDLQASLQRSRPENQPETRMPSSNRKHMAAQCIPKAFITPWVASEIPRSLPPLPAILDKTIEKAAFTHKAMDPLLNYEQLEWIGDSYLEHTATLLISQTFFTLQPGRSAQYREQLVKNSNLEKYCVWYGLEKRLPPDLDTKLDMKRDTWVKTKADLFEAYVAAVVLSDPQNGLARVTKWLKDLLGMTLRDQIAKAENDTTPKVDWLWKPVGNSEANLPPPLPAHPKDELQVLLGGKGVRLYYQDIGPPGKDRFHSMPTYTVGVFLTGWGEKDRKLGQGTGRSKKDAGAAAAEMALKSKKMMAPYIAKKHMYDHQRGLERQALEEAQALEKL</sequence>
<feature type="region of interest" description="Disordered" evidence="6">
    <location>
        <begin position="1"/>
        <end position="52"/>
    </location>
</feature>
<evidence type="ECO:0000256" key="6">
    <source>
        <dbReference type="SAM" id="MobiDB-lite"/>
    </source>
</evidence>
<proteinExistence type="predicted"/>
<dbReference type="InterPro" id="IPR014720">
    <property type="entry name" value="dsRBD_dom"/>
</dbReference>
<keyword evidence="10" id="KW-1185">Reference proteome</keyword>
<evidence type="ECO:0000256" key="4">
    <source>
        <dbReference type="ARBA" id="ARBA00022884"/>
    </source>
</evidence>
<feature type="domain" description="RNase III" evidence="8">
    <location>
        <begin position="128"/>
        <end position="254"/>
    </location>
</feature>
<evidence type="ECO:0000259" key="7">
    <source>
        <dbReference type="PROSITE" id="PS50137"/>
    </source>
</evidence>
<evidence type="ECO:0000256" key="2">
    <source>
        <dbReference type="ARBA" id="ARBA00022759"/>
    </source>
</evidence>
<evidence type="ECO:0000256" key="1">
    <source>
        <dbReference type="ARBA" id="ARBA00022722"/>
    </source>
</evidence>
<feature type="domain" description="DRBM" evidence="7">
    <location>
        <begin position="309"/>
        <end position="385"/>
    </location>
</feature>
<dbReference type="GO" id="GO:0004525">
    <property type="term" value="F:ribonuclease III activity"/>
    <property type="evidence" value="ECO:0007669"/>
    <property type="project" value="InterPro"/>
</dbReference>
<feature type="compositionally biased region" description="Polar residues" evidence="6">
    <location>
        <begin position="40"/>
        <end position="50"/>
    </location>
</feature>
<evidence type="ECO:0000259" key="8">
    <source>
        <dbReference type="PROSITE" id="PS50142"/>
    </source>
</evidence>
<dbReference type="SUPFAM" id="SSF69065">
    <property type="entry name" value="RNase III domain-like"/>
    <property type="match status" value="1"/>
</dbReference>
<feature type="region of interest" description="Disordered" evidence="6">
    <location>
        <begin position="91"/>
        <end position="111"/>
    </location>
</feature>
<dbReference type="Gene3D" id="3.30.160.20">
    <property type="match status" value="1"/>
</dbReference>
<keyword evidence="4 5" id="KW-0694">RNA-binding</keyword>
<name>A0A9P7YH83_9HELO</name>
<dbReference type="CDD" id="cd00593">
    <property type="entry name" value="RIBOc"/>
    <property type="match status" value="1"/>
</dbReference>
<dbReference type="GO" id="GO:0005654">
    <property type="term" value="C:nucleoplasm"/>
    <property type="evidence" value="ECO:0007669"/>
    <property type="project" value="TreeGrafter"/>
</dbReference>
<dbReference type="Pfam" id="PF00035">
    <property type="entry name" value="dsrm"/>
    <property type="match status" value="1"/>
</dbReference>
<keyword evidence="1" id="KW-0540">Nuclease</keyword>
<dbReference type="PROSITE" id="PS50137">
    <property type="entry name" value="DS_RBD"/>
    <property type="match status" value="1"/>
</dbReference>
<dbReference type="Pfam" id="PF00636">
    <property type="entry name" value="Ribonuclease_3"/>
    <property type="match status" value="1"/>
</dbReference>
<dbReference type="SUPFAM" id="SSF54768">
    <property type="entry name" value="dsRNA-binding domain-like"/>
    <property type="match status" value="1"/>
</dbReference>
<keyword evidence="3" id="KW-0378">Hydrolase</keyword>
<dbReference type="PROSITE" id="PS50142">
    <property type="entry name" value="RNASE_3_2"/>
    <property type="match status" value="1"/>
</dbReference>
<dbReference type="Proteomes" id="UP000824998">
    <property type="component" value="Unassembled WGS sequence"/>
</dbReference>
<dbReference type="SMART" id="SM00358">
    <property type="entry name" value="DSRM"/>
    <property type="match status" value="1"/>
</dbReference>
<accession>A0A9P7YH83</accession>
<feature type="compositionally biased region" description="Basic and acidic residues" evidence="6">
    <location>
        <begin position="28"/>
        <end position="39"/>
    </location>
</feature>
<keyword evidence="2" id="KW-0255">Endonuclease</keyword>
<protein>
    <submittedName>
        <fullName evidence="9">Ribonuclease III domain-containing protein</fullName>
    </submittedName>
</protein>
<comment type="caution">
    <text evidence="9">The sequence shown here is derived from an EMBL/GenBank/DDBJ whole genome shotgun (WGS) entry which is preliminary data.</text>
</comment>
<dbReference type="InterPro" id="IPR000999">
    <property type="entry name" value="RNase_III_dom"/>
</dbReference>
<dbReference type="EMBL" id="MU251514">
    <property type="protein sequence ID" value="KAG9233132.1"/>
    <property type="molecule type" value="Genomic_DNA"/>
</dbReference>
<dbReference type="SMART" id="SM00535">
    <property type="entry name" value="RIBOc"/>
    <property type="match status" value="1"/>
</dbReference>
<evidence type="ECO:0000256" key="3">
    <source>
        <dbReference type="ARBA" id="ARBA00022801"/>
    </source>
</evidence>
<dbReference type="Gene3D" id="1.10.1520.10">
    <property type="entry name" value="Ribonuclease III domain"/>
    <property type="match status" value="1"/>
</dbReference>
<feature type="compositionally biased region" description="Basic residues" evidence="6">
    <location>
        <begin position="1"/>
        <end position="11"/>
    </location>
</feature>